<keyword evidence="2 6" id="KW-0238">DNA-binding</keyword>
<dbReference type="HOGENOM" id="CLU_075053_0_2_4"/>
<dbReference type="SUPFAM" id="SSF46785">
    <property type="entry name" value="Winged helix' DNA-binding domain"/>
    <property type="match status" value="1"/>
</dbReference>
<dbReference type="InterPro" id="IPR000595">
    <property type="entry name" value="cNMP-bd_dom"/>
</dbReference>
<sequence>MPRCSACTFASFCLPGGLNRRDIDRLDSVVHGRISLHKGESLYRLGDPVTSIYAIRVGTLKSQVSTQDGRVQIVGFHLPGELVGLDSLVSPQYMSHAVALEDARLCRINLTALRDLAVALPGLYNNILRLMANEVRHDHAMLRTLGVLNAEERLIAFLLSLSARLSARGFAASEFQLRMTREEIGSYLGLKLETISRLFSRLSETGLITVRHRSVKLNDLNGLRLIYEGSSGALASFQNHCLAN</sequence>
<dbReference type="InterPro" id="IPR012318">
    <property type="entry name" value="HTH_CRP"/>
</dbReference>
<dbReference type="GO" id="GO:0003700">
    <property type="term" value="F:DNA-binding transcription factor activity"/>
    <property type="evidence" value="ECO:0007669"/>
    <property type="project" value="TreeGrafter"/>
</dbReference>
<evidence type="ECO:0000256" key="2">
    <source>
        <dbReference type="ARBA" id="ARBA00023125"/>
    </source>
</evidence>
<dbReference type="PANTHER" id="PTHR24567">
    <property type="entry name" value="CRP FAMILY TRANSCRIPTIONAL REGULATORY PROTEIN"/>
    <property type="match status" value="1"/>
</dbReference>
<dbReference type="STRING" id="266264.Rmet_1692"/>
<dbReference type="RefSeq" id="WP_011516423.1">
    <property type="nucleotide sequence ID" value="NC_007973.1"/>
</dbReference>
<dbReference type="InterPro" id="IPR018490">
    <property type="entry name" value="cNMP-bd_dom_sf"/>
</dbReference>
<dbReference type="SUPFAM" id="SSF51206">
    <property type="entry name" value="cAMP-binding domain-like"/>
    <property type="match status" value="1"/>
</dbReference>
<dbReference type="InterPro" id="IPR050397">
    <property type="entry name" value="Env_Response_Regulators"/>
</dbReference>
<dbReference type="SMART" id="SM00100">
    <property type="entry name" value="cNMP"/>
    <property type="match status" value="1"/>
</dbReference>
<dbReference type="InterPro" id="IPR036388">
    <property type="entry name" value="WH-like_DNA-bd_sf"/>
</dbReference>
<proteinExistence type="predicted"/>
<dbReference type="EMBL" id="CP000352">
    <property type="protein sequence ID" value="ABF08573.1"/>
    <property type="molecule type" value="Genomic_DNA"/>
</dbReference>
<evidence type="ECO:0000256" key="1">
    <source>
        <dbReference type="ARBA" id="ARBA00023015"/>
    </source>
</evidence>
<keyword evidence="3" id="KW-0804">Transcription</keyword>
<dbReference type="Pfam" id="PF13545">
    <property type="entry name" value="HTH_Crp_2"/>
    <property type="match status" value="1"/>
</dbReference>
<dbReference type="CDD" id="cd00092">
    <property type="entry name" value="HTH_CRP"/>
    <property type="match status" value="1"/>
</dbReference>
<dbReference type="Gene3D" id="2.60.120.10">
    <property type="entry name" value="Jelly Rolls"/>
    <property type="match status" value="1"/>
</dbReference>
<dbReference type="SMART" id="SM00419">
    <property type="entry name" value="HTH_CRP"/>
    <property type="match status" value="1"/>
</dbReference>
<dbReference type="GO" id="GO:0005829">
    <property type="term" value="C:cytosol"/>
    <property type="evidence" value="ECO:0007669"/>
    <property type="project" value="TreeGrafter"/>
</dbReference>
<accession>Q1LMQ3</accession>
<name>Q1LMQ3_CUPMC</name>
<organism evidence="6 7">
    <name type="scientific">Cupriavidus metallidurans (strain ATCC 43123 / DSM 2839 / NBRC 102507 / CH34)</name>
    <name type="common">Ralstonia metallidurans</name>
    <dbReference type="NCBI Taxonomy" id="266264"/>
    <lineage>
        <taxon>Bacteria</taxon>
        <taxon>Pseudomonadati</taxon>
        <taxon>Pseudomonadota</taxon>
        <taxon>Betaproteobacteria</taxon>
        <taxon>Burkholderiales</taxon>
        <taxon>Burkholderiaceae</taxon>
        <taxon>Cupriavidus</taxon>
    </lineage>
</organism>
<evidence type="ECO:0000313" key="6">
    <source>
        <dbReference type="EMBL" id="ABF08573.1"/>
    </source>
</evidence>
<keyword evidence="7" id="KW-1185">Reference proteome</keyword>
<dbReference type="PROSITE" id="PS51063">
    <property type="entry name" value="HTH_CRP_2"/>
    <property type="match status" value="1"/>
</dbReference>
<evidence type="ECO:0000259" key="4">
    <source>
        <dbReference type="PROSITE" id="PS50042"/>
    </source>
</evidence>
<keyword evidence="1" id="KW-0805">Transcription regulation</keyword>
<dbReference type="GO" id="GO:0003677">
    <property type="term" value="F:DNA binding"/>
    <property type="evidence" value="ECO:0007669"/>
    <property type="project" value="UniProtKB-KW"/>
</dbReference>
<feature type="domain" description="HTH crp-type" evidence="5">
    <location>
        <begin position="148"/>
        <end position="221"/>
    </location>
</feature>
<reference evidence="7" key="1">
    <citation type="journal article" date="2010" name="PLoS ONE">
        <title>The complete genome sequence of Cupriavidus metallidurans strain CH34, a master survivalist in harsh and anthropogenic environments.</title>
        <authorList>
            <person name="Janssen P.J."/>
            <person name="Van Houdt R."/>
            <person name="Moors H."/>
            <person name="Monsieurs P."/>
            <person name="Morin N."/>
            <person name="Michaux A."/>
            <person name="Benotmane M.A."/>
            <person name="Leys N."/>
            <person name="Vallaeys T."/>
            <person name="Lapidus A."/>
            <person name="Monchy S."/>
            <person name="Medigue C."/>
            <person name="Taghavi S."/>
            <person name="McCorkle S."/>
            <person name="Dunn J."/>
            <person name="van der Lelie D."/>
            <person name="Mergeay M."/>
        </authorList>
    </citation>
    <scope>NUCLEOTIDE SEQUENCE [LARGE SCALE GENOMIC DNA]</scope>
    <source>
        <strain evidence="7">ATCC 43123 / DSM 2839 / NBRC 102507 / CH34</strain>
    </source>
</reference>
<dbReference type="CDD" id="cd00038">
    <property type="entry name" value="CAP_ED"/>
    <property type="match status" value="1"/>
</dbReference>
<dbReference type="PRINTS" id="PR00034">
    <property type="entry name" value="HTHCRP"/>
</dbReference>
<feature type="domain" description="Cyclic nucleotide-binding" evidence="4">
    <location>
        <begin position="14"/>
        <end position="116"/>
    </location>
</feature>
<evidence type="ECO:0000259" key="5">
    <source>
        <dbReference type="PROSITE" id="PS51063"/>
    </source>
</evidence>
<dbReference type="PROSITE" id="PS50042">
    <property type="entry name" value="CNMP_BINDING_3"/>
    <property type="match status" value="1"/>
</dbReference>
<dbReference type="Gene3D" id="1.10.10.10">
    <property type="entry name" value="Winged helix-like DNA-binding domain superfamily/Winged helix DNA-binding domain"/>
    <property type="match status" value="1"/>
</dbReference>
<dbReference type="InterPro" id="IPR036390">
    <property type="entry name" value="WH_DNA-bd_sf"/>
</dbReference>
<dbReference type="eggNOG" id="COG0664">
    <property type="taxonomic scope" value="Bacteria"/>
</dbReference>
<dbReference type="Proteomes" id="UP000002429">
    <property type="component" value="Chromosome"/>
</dbReference>
<dbReference type="Pfam" id="PF00027">
    <property type="entry name" value="cNMP_binding"/>
    <property type="match status" value="1"/>
</dbReference>
<dbReference type="FunFam" id="1.10.10.10:FF:000028">
    <property type="entry name" value="Fumarate/nitrate reduction transcriptional regulator Fnr"/>
    <property type="match status" value="1"/>
</dbReference>
<evidence type="ECO:0000313" key="7">
    <source>
        <dbReference type="Proteomes" id="UP000002429"/>
    </source>
</evidence>
<gene>
    <name evidence="6" type="primary">fnr</name>
    <name evidence="6" type="ordered locus">Rmet_1692</name>
</gene>
<evidence type="ECO:0000256" key="3">
    <source>
        <dbReference type="ARBA" id="ARBA00023163"/>
    </source>
</evidence>
<dbReference type="AlphaFoldDB" id="Q1LMQ3"/>
<dbReference type="KEGG" id="rme:Rmet_1692"/>
<dbReference type="InterPro" id="IPR014710">
    <property type="entry name" value="RmlC-like_jellyroll"/>
</dbReference>
<dbReference type="PANTHER" id="PTHR24567:SF75">
    <property type="entry name" value="FUMARATE AND NITRATE REDUCTION REGULATORY PROTEIN"/>
    <property type="match status" value="1"/>
</dbReference>
<protein>
    <submittedName>
        <fullName evidence="6">DNA-binding transcriptional dual regulator, global regulator of anaerobic growth</fullName>
    </submittedName>
</protein>